<organism evidence="9 10">
    <name type="scientific">Tenacibaculum geojense</name>
    <dbReference type="NCBI Taxonomy" id="915352"/>
    <lineage>
        <taxon>Bacteria</taxon>
        <taxon>Pseudomonadati</taxon>
        <taxon>Bacteroidota</taxon>
        <taxon>Flavobacteriia</taxon>
        <taxon>Flavobacteriales</taxon>
        <taxon>Flavobacteriaceae</taxon>
        <taxon>Tenacibaculum</taxon>
    </lineage>
</organism>
<dbReference type="EC" id="2.7.13.3" evidence="2"/>
<sequence>MEQQGEEYILIISTLVIVVVIVFLVVLFSVFQRRKNTLLQDRDAQKKRFEREIAETQIEIREETLRNISWELHDNIGQLLTLAKIQLQQYNDDSLNDISETISKSLVEIRSLSKLINPEFINNITLQEALALEIERFNRLNYIESSLKIVGNKKEINQKHGIIIFRMLQEFFSNTIKHAKATHLEVVLDFINDKEIRIIAKDNGIGFDANSLKFNGIGIQNIKTRAALINATTKIVSIPGKGTELKINYYIEKELVPHL</sequence>
<keyword evidence="10" id="KW-1185">Reference proteome</keyword>
<dbReference type="InterPro" id="IPR003594">
    <property type="entry name" value="HATPase_dom"/>
</dbReference>
<proteinExistence type="predicted"/>
<feature type="coiled-coil region" evidence="6">
    <location>
        <begin position="39"/>
        <end position="66"/>
    </location>
</feature>
<protein>
    <recommendedName>
        <fullName evidence="2">histidine kinase</fullName>
        <ecNumber evidence="2">2.7.13.3</ecNumber>
    </recommendedName>
</protein>
<dbReference type="InterPro" id="IPR050482">
    <property type="entry name" value="Sensor_HK_TwoCompSys"/>
</dbReference>
<keyword evidence="4 9" id="KW-0418">Kinase</keyword>
<comment type="caution">
    <text evidence="9">The sequence shown here is derived from an EMBL/GenBank/DDBJ whole genome shotgun (WGS) entry which is preliminary data.</text>
</comment>
<evidence type="ECO:0000259" key="8">
    <source>
        <dbReference type="Pfam" id="PF02518"/>
    </source>
</evidence>
<dbReference type="Gene3D" id="3.30.565.10">
    <property type="entry name" value="Histidine kinase-like ATPase, C-terminal domain"/>
    <property type="match status" value="1"/>
</dbReference>
<name>A0ABW3JPY0_9FLAO</name>
<reference evidence="10" key="1">
    <citation type="journal article" date="2019" name="Int. J. Syst. Evol. Microbiol.">
        <title>The Global Catalogue of Microorganisms (GCM) 10K type strain sequencing project: providing services to taxonomists for standard genome sequencing and annotation.</title>
        <authorList>
            <consortium name="The Broad Institute Genomics Platform"/>
            <consortium name="The Broad Institute Genome Sequencing Center for Infectious Disease"/>
            <person name="Wu L."/>
            <person name="Ma J."/>
        </authorList>
    </citation>
    <scope>NUCLEOTIDE SEQUENCE [LARGE SCALE GENOMIC DNA]</scope>
    <source>
        <strain evidence="10">CCUG 60527</strain>
    </source>
</reference>
<evidence type="ECO:0000313" key="10">
    <source>
        <dbReference type="Proteomes" id="UP001597062"/>
    </source>
</evidence>
<dbReference type="Pfam" id="PF02518">
    <property type="entry name" value="HATPase_c"/>
    <property type="match status" value="1"/>
</dbReference>
<evidence type="ECO:0000313" key="9">
    <source>
        <dbReference type="EMBL" id="MFD0992484.1"/>
    </source>
</evidence>
<dbReference type="GO" id="GO:0016301">
    <property type="term" value="F:kinase activity"/>
    <property type="evidence" value="ECO:0007669"/>
    <property type="project" value="UniProtKB-KW"/>
</dbReference>
<comment type="catalytic activity">
    <reaction evidence="1">
        <text>ATP + protein L-histidine = ADP + protein N-phospho-L-histidine.</text>
        <dbReference type="EC" id="2.7.13.3"/>
    </reaction>
</comment>
<evidence type="ECO:0000256" key="4">
    <source>
        <dbReference type="ARBA" id="ARBA00022777"/>
    </source>
</evidence>
<dbReference type="PANTHER" id="PTHR24421:SF10">
    <property type="entry name" value="NITRATE_NITRITE SENSOR PROTEIN NARQ"/>
    <property type="match status" value="1"/>
</dbReference>
<dbReference type="Proteomes" id="UP001597062">
    <property type="component" value="Unassembled WGS sequence"/>
</dbReference>
<evidence type="ECO:0000256" key="3">
    <source>
        <dbReference type="ARBA" id="ARBA00022679"/>
    </source>
</evidence>
<evidence type="ECO:0000256" key="7">
    <source>
        <dbReference type="SAM" id="Phobius"/>
    </source>
</evidence>
<dbReference type="SUPFAM" id="SSF55874">
    <property type="entry name" value="ATPase domain of HSP90 chaperone/DNA topoisomerase II/histidine kinase"/>
    <property type="match status" value="1"/>
</dbReference>
<feature type="transmembrane region" description="Helical" evidence="7">
    <location>
        <begin position="7"/>
        <end position="31"/>
    </location>
</feature>
<keyword evidence="7" id="KW-0472">Membrane</keyword>
<dbReference type="InterPro" id="IPR036890">
    <property type="entry name" value="HATPase_C_sf"/>
</dbReference>
<keyword evidence="7" id="KW-0812">Transmembrane</keyword>
<keyword evidence="6" id="KW-0175">Coiled coil</keyword>
<dbReference type="RefSeq" id="WP_386105824.1">
    <property type="nucleotide sequence ID" value="NZ_JBHTJR010000023.1"/>
</dbReference>
<dbReference type="CDD" id="cd16917">
    <property type="entry name" value="HATPase_UhpB-NarQ-NarX-like"/>
    <property type="match status" value="1"/>
</dbReference>
<gene>
    <name evidence="9" type="ORF">ACFQ1U_04650</name>
</gene>
<dbReference type="PANTHER" id="PTHR24421">
    <property type="entry name" value="NITRATE/NITRITE SENSOR PROTEIN NARX-RELATED"/>
    <property type="match status" value="1"/>
</dbReference>
<accession>A0ABW3JPY0</accession>
<evidence type="ECO:0000256" key="6">
    <source>
        <dbReference type="SAM" id="Coils"/>
    </source>
</evidence>
<keyword evidence="3" id="KW-0808">Transferase</keyword>
<evidence type="ECO:0000256" key="1">
    <source>
        <dbReference type="ARBA" id="ARBA00000085"/>
    </source>
</evidence>
<evidence type="ECO:0000256" key="2">
    <source>
        <dbReference type="ARBA" id="ARBA00012438"/>
    </source>
</evidence>
<feature type="domain" description="Histidine kinase/HSP90-like ATPase" evidence="8">
    <location>
        <begin position="164"/>
        <end position="247"/>
    </location>
</feature>
<keyword evidence="7" id="KW-1133">Transmembrane helix</keyword>
<dbReference type="EMBL" id="JBHTJR010000023">
    <property type="protein sequence ID" value="MFD0992484.1"/>
    <property type="molecule type" value="Genomic_DNA"/>
</dbReference>
<evidence type="ECO:0000256" key="5">
    <source>
        <dbReference type="ARBA" id="ARBA00023012"/>
    </source>
</evidence>
<keyword evidence="5" id="KW-0902">Two-component regulatory system</keyword>